<feature type="compositionally biased region" description="Basic and acidic residues" evidence="1">
    <location>
        <begin position="910"/>
        <end position="920"/>
    </location>
</feature>
<dbReference type="AlphaFoldDB" id="A0A9P4S9B3"/>
<comment type="caution">
    <text evidence="3">The sequence shown here is derived from an EMBL/GenBank/DDBJ whole genome shotgun (WGS) entry which is preliminary data.</text>
</comment>
<dbReference type="InterPro" id="IPR042403">
    <property type="entry name" value="Spt21/Ams2"/>
</dbReference>
<gene>
    <name evidence="3" type="ORF">M501DRAFT_956805</name>
</gene>
<dbReference type="GO" id="GO:0000183">
    <property type="term" value="P:rDNA heterochromatin formation"/>
    <property type="evidence" value="ECO:0007669"/>
    <property type="project" value="TreeGrafter"/>
</dbReference>
<dbReference type="OrthoDB" id="3199820at2759"/>
<dbReference type="GO" id="GO:0006357">
    <property type="term" value="P:regulation of transcription by RNA polymerase II"/>
    <property type="evidence" value="ECO:0007669"/>
    <property type="project" value="TreeGrafter"/>
</dbReference>
<feature type="compositionally biased region" description="Basic and acidic residues" evidence="1">
    <location>
        <begin position="966"/>
        <end position="978"/>
    </location>
</feature>
<evidence type="ECO:0000313" key="4">
    <source>
        <dbReference type="Proteomes" id="UP000799429"/>
    </source>
</evidence>
<feature type="region of interest" description="Disordered" evidence="1">
    <location>
        <begin position="343"/>
        <end position="551"/>
    </location>
</feature>
<sequence>MRVKVLYTFDDQNKTNCLARLPNTMNIPTIAIDEGTQIGIIELRTCIQAIVAASPELVSKLGHDFTVYAYDYSEYETPLVGQGMLSSVLAAASTTPSAPALVSKTMITGRVCKNILGLFSNGIKETLEVKLKLVPVPNSMQNEFLETMDRYRTISKSVPPGMDPATWLAFIKENPTAASMMAAQHLQNPPNIEPRANSVGGHESLHQLLTQGLASANPGDNFDSSKPGMEDQIMGPMSHSTQPSRSGSPTPSLRASAMLQHVTQDGNQRPGSRSSVTGDQQSFIRHGSFGSFDGRYDSMQDGGGEDGPARKRAKVEKAEWRGRSSFGAKNESLRVTASAAASIRMHRPTPINPGAGNANPLEVPPRAPTPRPESGSLPQARGPLRPASSLRRESTADTATLRTLEYLSPYNPQASPRPSVAPESAVESPEEDASPVDFPSSPPVFTNEYYSPAPSSPVLPTLPYMTDSGFMSDTSYQVEPQKGTQKKSRKSTKKPRVSEPKSEPIWMEVQPGDPDLLPTSILPRPAKAHYRKSRNGSVAGQKTEAVDNTSGNISLDISNIDPAILQQTGTEVTITNGLTFPPIPPKGTTSAAPSRSSTPVPSKPAAKKGLDFSRSQTWSGGDGAPPPPDGPDGDDVAPGSPKVRSGSGARRKKVIDERCQQAIAAGEMPTFCHHCGVIRTPTWRKAWIKTYDMTPEEMQKQITPDDSTYICTEPIWNEGEPVTQCRVYRKNATSEEKKNKVFDQLILCNPCGLWLEKKKFMRPPQFWPQVAAEDSSHTADKPKKKRSKKKKSGDTAMTQQSGLGGELSDMVFTDAPFPPDAIEKVDGIEEERGEVPEIRVSGKRPRAVSMEPLSSGNLPKNTWDDPKAEAALRRAIQSSPAKFLGSQDSPIEIEPDLTPRPTRRLLFPSPRKEGQVKSLEDGPNPSKLQSSVEPTEITVEAVTSIEFNDIDTTDKENQPPQGDDDGLAHLFEEMESRSPHTTPKSTHSFKDLLQTPTTSRSRRGILTPSRGYGSGTNEAEINLLETPTRTSRTGQLMAPMTPFTMQLQQFLSDGVNSSPSKLFDFSMLPNFDTPGRTSTLLNLDDLSSDNFFSTDIPMPSSPPVNMFSLYEDPDTSTAAMWDAQGIFGDSDIVQPTEEQGTERAA</sequence>
<accession>A0A9P4S9B3</accession>
<feature type="compositionally biased region" description="Low complexity" evidence="1">
    <location>
        <begin position="435"/>
        <end position="445"/>
    </location>
</feature>
<reference evidence="3" key="1">
    <citation type="journal article" date="2020" name="Stud. Mycol.">
        <title>101 Dothideomycetes genomes: a test case for predicting lifestyles and emergence of pathogens.</title>
        <authorList>
            <person name="Haridas S."/>
            <person name="Albert R."/>
            <person name="Binder M."/>
            <person name="Bloem J."/>
            <person name="Labutti K."/>
            <person name="Salamov A."/>
            <person name="Andreopoulos B."/>
            <person name="Baker S."/>
            <person name="Barry K."/>
            <person name="Bills G."/>
            <person name="Bluhm B."/>
            <person name="Cannon C."/>
            <person name="Castanera R."/>
            <person name="Culley D."/>
            <person name="Daum C."/>
            <person name="Ezra D."/>
            <person name="Gonzalez J."/>
            <person name="Henrissat B."/>
            <person name="Kuo A."/>
            <person name="Liang C."/>
            <person name="Lipzen A."/>
            <person name="Lutzoni F."/>
            <person name="Magnuson J."/>
            <person name="Mondo S."/>
            <person name="Nolan M."/>
            <person name="Ohm R."/>
            <person name="Pangilinan J."/>
            <person name="Park H.-J."/>
            <person name="Ramirez L."/>
            <person name="Alfaro M."/>
            <person name="Sun H."/>
            <person name="Tritt A."/>
            <person name="Yoshinaga Y."/>
            <person name="Zwiers L.-H."/>
            <person name="Turgeon B."/>
            <person name="Goodwin S."/>
            <person name="Spatafora J."/>
            <person name="Crous P."/>
            <person name="Grigoriev I."/>
        </authorList>
    </citation>
    <scope>NUCLEOTIDE SEQUENCE</scope>
    <source>
        <strain evidence="3">CBS 101060</strain>
    </source>
</reference>
<dbReference type="Gene3D" id="3.30.50.10">
    <property type="entry name" value="Erythroid Transcription Factor GATA-1, subunit A"/>
    <property type="match status" value="1"/>
</dbReference>
<evidence type="ECO:0000259" key="2">
    <source>
        <dbReference type="Pfam" id="PF25823"/>
    </source>
</evidence>
<feature type="compositionally biased region" description="Basic residues" evidence="1">
    <location>
        <begin position="782"/>
        <end position="791"/>
    </location>
</feature>
<feature type="compositionally biased region" description="Polar residues" evidence="1">
    <location>
        <begin position="261"/>
        <end position="283"/>
    </location>
</feature>
<dbReference type="EMBL" id="MU006097">
    <property type="protein sequence ID" value="KAF2838359.1"/>
    <property type="molecule type" value="Genomic_DNA"/>
</dbReference>
<feature type="region of interest" description="Disordered" evidence="1">
    <location>
        <begin position="770"/>
        <end position="803"/>
    </location>
</feature>
<dbReference type="Pfam" id="PF25823">
    <property type="entry name" value="Ams2-SPT21_N"/>
    <property type="match status" value="1"/>
</dbReference>
<name>A0A9P4S9B3_9PEZI</name>
<feature type="compositionally biased region" description="Polar residues" evidence="1">
    <location>
        <begin position="535"/>
        <end position="551"/>
    </location>
</feature>
<dbReference type="PANTHER" id="PTHR39147">
    <property type="entry name" value="PROTEIN SPT21"/>
    <property type="match status" value="1"/>
</dbReference>
<dbReference type="InterPro" id="IPR013088">
    <property type="entry name" value="Znf_NHR/GATA"/>
</dbReference>
<feature type="compositionally biased region" description="Low complexity" evidence="1">
    <location>
        <begin position="588"/>
        <end position="600"/>
    </location>
</feature>
<dbReference type="Proteomes" id="UP000799429">
    <property type="component" value="Unassembled WGS sequence"/>
</dbReference>
<dbReference type="GO" id="GO:0008270">
    <property type="term" value="F:zinc ion binding"/>
    <property type="evidence" value="ECO:0007669"/>
    <property type="project" value="InterPro"/>
</dbReference>
<dbReference type="InterPro" id="IPR057725">
    <property type="entry name" value="Ams2-SPT21_N"/>
</dbReference>
<feature type="compositionally biased region" description="Basic residues" evidence="1">
    <location>
        <begin position="484"/>
        <end position="495"/>
    </location>
</feature>
<feature type="region of interest" description="Disordered" evidence="1">
    <location>
        <begin position="575"/>
        <end position="654"/>
    </location>
</feature>
<organism evidence="3 4">
    <name type="scientific">Patellaria atrata CBS 101060</name>
    <dbReference type="NCBI Taxonomy" id="1346257"/>
    <lineage>
        <taxon>Eukaryota</taxon>
        <taxon>Fungi</taxon>
        <taxon>Dikarya</taxon>
        <taxon>Ascomycota</taxon>
        <taxon>Pezizomycotina</taxon>
        <taxon>Dothideomycetes</taxon>
        <taxon>Dothideomycetes incertae sedis</taxon>
        <taxon>Patellariales</taxon>
        <taxon>Patellariaceae</taxon>
        <taxon>Patellaria</taxon>
    </lineage>
</organism>
<feature type="compositionally biased region" description="Polar residues" evidence="1">
    <location>
        <begin position="238"/>
        <end position="253"/>
    </location>
</feature>
<feature type="compositionally biased region" description="Polar residues" evidence="1">
    <location>
        <begin position="469"/>
        <end position="478"/>
    </location>
</feature>
<feature type="compositionally biased region" description="Pro residues" evidence="1">
    <location>
        <begin position="362"/>
        <end position="371"/>
    </location>
</feature>
<dbReference type="GO" id="GO:0030466">
    <property type="term" value="P:silent mating-type cassette heterochromatin formation"/>
    <property type="evidence" value="ECO:0007669"/>
    <property type="project" value="TreeGrafter"/>
</dbReference>
<protein>
    <recommendedName>
        <fullName evidence="2">Ams2/SPT21 N-terminal domain-containing protein</fullName>
    </recommendedName>
</protein>
<proteinExistence type="predicted"/>
<feature type="domain" description="Ams2/SPT21 N-terminal" evidence="2">
    <location>
        <begin position="1"/>
        <end position="136"/>
    </location>
</feature>
<feature type="region of interest" description="Disordered" evidence="1">
    <location>
        <begin position="213"/>
        <end position="323"/>
    </location>
</feature>
<evidence type="ECO:0000256" key="1">
    <source>
        <dbReference type="SAM" id="MobiDB-lite"/>
    </source>
</evidence>
<feature type="region of interest" description="Disordered" evidence="1">
    <location>
        <begin position="839"/>
        <end position="862"/>
    </location>
</feature>
<evidence type="ECO:0000313" key="3">
    <source>
        <dbReference type="EMBL" id="KAF2838359.1"/>
    </source>
</evidence>
<keyword evidence="4" id="KW-1185">Reference proteome</keyword>
<feature type="region of interest" description="Disordered" evidence="1">
    <location>
        <begin position="878"/>
        <end position="1017"/>
    </location>
</feature>
<dbReference type="PANTHER" id="PTHR39147:SF1">
    <property type="entry name" value="PROTEIN SPT21"/>
    <property type="match status" value="1"/>
</dbReference>